<organism evidence="2 3">
    <name type="scientific">Flavobacterium phage FLiP</name>
    <dbReference type="NCBI Taxonomy" id="2023716"/>
    <lineage>
        <taxon>Viruses</taxon>
        <taxon>Varidnaviria</taxon>
        <taxon>Abadenavirae</taxon>
        <taxon>Produgelaviricota</taxon>
        <taxon>Ainoaviricetes</taxon>
        <taxon>Lautamovirales</taxon>
        <taxon>Finnlakeviridae</taxon>
        <taxon>Finnlakevirus</taxon>
        <taxon>Finnlakevirus FLiP</taxon>
    </lineage>
</organism>
<proteinExistence type="predicted"/>
<feature type="domain" description="Replication-associated protein G2P N-terminal" evidence="1">
    <location>
        <begin position="82"/>
        <end position="253"/>
    </location>
</feature>
<dbReference type="EMBL" id="MF361639">
    <property type="protein sequence ID" value="ASQ41212.1"/>
    <property type="molecule type" value="Genomic_DNA"/>
</dbReference>
<dbReference type="Proteomes" id="UP000225886">
    <property type="component" value="Segment"/>
</dbReference>
<dbReference type="Pfam" id="PF05144">
    <property type="entry name" value="Phage_CRI"/>
    <property type="match status" value="1"/>
</dbReference>
<dbReference type="RefSeq" id="YP_009791158.1">
    <property type="nucleotide sequence ID" value="NC_047837.1"/>
</dbReference>
<sequence length="447" mass="53491">MIDTIVIRVHNIEKNHLLMHNILKEEFISAKVRHSHNQTLDKKAIIYGDSGKVLPLTIHTKMKMPSSHYELNLRPHFDRDFIEFNFSIPKFVYSTNVMQFVDMRDQTPEFTYDKLLHFLHHFFITYFTLKPDNKDIEINRIDLCFNQIFDTKENALRYLEEQKNINIKHANSDTNKFVAYSESDDLGVSTAQTIFYKTKEYSFKIYHKGSEFKKNDLKQLMKANPFNLHLGEVSDLADRMLRYELTARKGLFNYLLDRVDTLENQERVKFVNDCNLYYRKKGVDKFTFTYSFFLESDFDCYIDYKFVSVQDMSEMKHNTFSKGLFLAVYNWFWDRVKTYQISLKMSVADISNLIMQKYDEKKTVWTAKEREKELGNQSQLVMLALLTQFTDIHALKGIIPDRTFYRYKKRLKTLGIEPNSHTNIFDIPVLTYDRYFDLFRKYLNINY</sequence>
<evidence type="ECO:0000313" key="3">
    <source>
        <dbReference type="Proteomes" id="UP000225886"/>
    </source>
</evidence>
<evidence type="ECO:0000259" key="1">
    <source>
        <dbReference type="Pfam" id="PF05144"/>
    </source>
</evidence>
<dbReference type="KEGG" id="vg:54981328"/>
<dbReference type="GO" id="GO:0006260">
    <property type="term" value="P:DNA replication"/>
    <property type="evidence" value="ECO:0007669"/>
    <property type="project" value="InterPro"/>
</dbReference>
<reference evidence="2 3" key="1">
    <citation type="journal article" date="2017" name="Proc. Natl. Acad. Sci. U.S.A.">
        <title>Virus found in a boreal lake links ssDNA and dsDNA viruses.</title>
        <authorList>
            <person name="Laanto E."/>
            <person name="Mantynen S."/>
            <person name="De Colibus L."/>
            <person name="Marjakangas J."/>
            <person name="Gillum A."/>
            <person name="Stuart D.I."/>
            <person name="Ravantti J.J."/>
            <person name="Huiskonen J.T."/>
            <person name="Sundberg L.R."/>
        </authorList>
    </citation>
    <scope>NUCLEOTIDE SEQUENCE [LARGE SCALE GENOMIC DNA]</scope>
</reference>
<keyword evidence="3" id="KW-1185">Reference proteome</keyword>
<dbReference type="InterPro" id="IPR022686">
    <property type="entry name" value="G2P_N"/>
</dbReference>
<accession>A0A222NP71</accession>
<protein>
    <recommendedName>
        <fullName evidence="1">Replication-associated protein G2P N-terminal domain-containing protein</fullName>
    </recommendedName>
</protein>
<name>A0A222NP71_9VIRU</name>
<dbReference type="GeneID" id="54981328"/>
<evidence type="ECO:0000313" key="2">
    <source>
        <dbReference type="EMBL" id="ASQ41212.1"/>
    </source>
</evidence>